<accession>A0AAV5JN31</accession>
<sequence>MKKDYLKGYFRWGFKKLLTGSLFRFYQRQRMLGTPLNVIQCLLVIMLLPTLSHTS</sequence>
<dbReference type="Proteomes" id="UP001054252">
    <property type="component" value="Unassembled WGS sequence"/>
</dbReference>
<dbReference type="EMBL" id="BPVZ01000044">
    <property type="protein sequence ID" value="GKV16028.1"/>
    <property type="molecule type" value="Genomic_DNA"/>
</dbReference>
<organism evidence="2 3">
    <name type="scientific">Rubroshorea leprosula</name>
    <dbReference type="NCBI Taxonomy" id="152421"/>
    <lineage>
        <taxon>Eukaryota</taxon>
        <taxon>Viridiplantae</taxon>
        <taxon>Streptophyta</taxon>
        <taxon>Embryophyta</taxon>
        <taxon>Tracheophyta</taxon>
        <taxon>Spermatophyta</taxon>
        <taxon>Magnoliopsida</taxon>
        <taxon>eudicotyledons</taxon>
        <taxon>Gunneridae</taxon>
        <taxon>Pentapetalae</taxon>
        <taxon>rosids</taxon>
        <taxon>malvids</taxon>
        <taxon>Malvales</taxon>
        <taxon>Dipterocarpaceae</taxon>
        <taxon>Rubroshorea</taxon>
    </lineage>
</organism>
<evidence type="ECO:0000313" key="2">
    <source>
        <dbReference type="EMBL" id="GKV16028.1"/>
    </source>
</evidence>
<keyword evidence="1" id="KW-0812">Transmembrane</keyword>
<keyword evidence="3" id="KW-1185">Reference proteome</keyword>
<keyword evidence="1" id="KW-1133">Transmembrane helix</keyword>
<reference evidence="2 3" key="1">
    <citation type="journal article" date="2021" name="Commun. Biol.">
        <title>The genome of Shorea leprosula (Dipterocarpaceae) highlights the ecological relevance of drought in aseasonal tropical rainforests.</title>
        <authorList>
            <person name="Ng K.K.S."/>
            <person name="Kobayashi M.J."/>
            <person name="Fawcett J.A."/>
            <person name="Hatakeyama M."/>
            <person name="Paape T."/>
            <person name="Ng C.H."/>
            <person name="Ang C.C."/>
            <person name="Tnah L.H."/>
            <person name="Lee C.T."/>
            <person name="Nishiyama T."/>
            <person name="Sese J."/>
            <person name="O'Brien M.J."/>
            <person name="Copetti D."/>
            <person name="Mohd Noor M.I."/>
            <person name="Ong R.C."/>
            <person name="Putra M."/>
            <person name="Sireger I.Z."/>
            <person name="Indrioko S."/>
            <person name="Kosugi Y."/>
            <person name="Izuno A."/>
            <person name="Isagi Y."/>
            <person name="Lee S.L."/>
            <person name="Shimizu K.K."/>
        </authorList>
    </citation>
    <scope>NUCLEOTIDE SEQUENCE [LARGE SCALE GENOMIC DNA]</scope>
    <source>
        <strain evidence="2">214</strain>
    </source>
</reference>
<evidence type="ECO:0000256" key="1">
    <source>
        <dbReference type="SAM" id="Phobius"/>
    </source>
</evidence>
<feature type="transmembrane region" description="Helical" evidence="1">
    <location>
        <begin position="32"/>
        <end position="51"/>
    </location>
</feature>
<proteinExistence type="predicted"/>
<protein>
    <submittedName>
        <fullName evidence="2">Uncharacterized protein</fullName>
    </submittedName>
</protein>
<name>A0AAV5JN31_9ROSI</name>
<dbReference type="AlphaFoldDB" id="A0AAV5JN31"/>
<evidence type="ECO:0000313" key="3">
    <source>
        <dbReference type="Proteomes" id="UP001054252"/>
    </source>
</evidence>
<keyword evidence="1" id="KW-0472">Membrane</keyword>
<comment type="caution">
    <text evidence="2">The sequence shown here is derived from an EMBL/GenBank/DDBJ whole genome shotgun (WGS) entry which is preliminary data.</text>
</comment>
<gene>
    <name evidence="2" type="ORF">SLEP1_g26739</name>
</gene>